<dbReference type="Proteomes" id="UP000622245">
    <property type="component" value="Unassembled WGS sequence"/>
</dbReference>
<comment type="caution">
    <text evidence="2">The sequence shown here is derived from an EMBL/GenBank/DDBJ whole genome shotgun (WGS) entry which is preliminary data.</text>
</comment>
<evidence type="ECO:0000313" key="3">
    <source>
        <dbReference type="Proteomes" id="UP000622245"/>
    </source>
</evidence>
<feature type="compositionally biased region" description="Low complexity" evidence="1">
    <location>
        <begin position="1"/>
        <end position="23"/>
    </location>
</feature>
<gene>
    <name evidence="2" type="ORF">JM949_35755</name>
</gene>
<feature type="region of interest" description="Disordered" evidence="1">
    <location>
        <begin position="1"/>
        <end position="47"/>
    </location>
</feature>
<sequence length="47" mass="4464">MTDVDAPTAPATARAAPATEPATVDPPPVPAGGGTARVVPAGTARGR</sequence>
<proteinExistence type="predicted"/>
<keyword evidence="3" id="KW-1185">Reference proteome</keyword>
<accession>A0ABS1YSK6</accession>
<organism evidence="2 3">
    <name type="scientific">Micromonospora tarensis</name>
    <dbReference type="NCBI Taxonomy" id="2806100"/>
    <lineage>
        <taxon>Bacteria</taxon>
        <taxon>Bacillati</taxon>
        <taxon>Actinomycetota</taxon>
        <taxon>Actinomycetes</taxon>
        <taxon>Micromonosporales</taxon>
        <taxon>Micromonosporaceae</taxon>
        <taxon>Micromonospora</taxon>
    </lineage>
</organism>
<name>A0ABS1YSK6_9ACTN</name>
<dbReference type="EMBL" id="JAEVHL010000481">
    <property type="protein sequence ID" value="MBM0280124.1"/>
    <property type="molecule type" value="Genomic_DNA"/>
</dbReference>
<dbReference type="RefSeq" id="WP_203152448.1">
    <property type="nucleotide sequence ID" value="NZ_JAEVHL010000481.1"/>
</dbReference>
<reference evidence="2 3" key="1">
    <citation type="submission" date="2021-01" db="EMBL/GenBank/DDBJ databases">
        <title>Draft genome sequence of Micromonospora sp. strain STR1s_6.</title>
        <authorList>
            <person name="Karlyshev A."/>
            <person name="Jawad R."/>
        </authorList>
    </citation>
    <scope>NUCLEOTIDE SEQUENCE [LARGE SCALE GENOMIC DNA]</scope>
    <source>
        <strain evidence="2 3">STR1S-6</strain>
    </source>
</reference>
<protein>
    <submittedName>
        <fullName evidence="2">Uncharacterized protein</fullName>
    </submittedName>
</protein>
<evidence type="ECO:0000313" key="2">
    <source>
        <dbReference type="EMBL" id="MBM0280124.1"/>
    </source>
</evidence>
<evidence type="ECO:0000256" key="1">
    <source>
        <dbReference type="SAM" id="MobiDB-lite"/>
    </source>
</evidence>